<accession>A0A2A6BJQ6</accession>
<dbReference type="Proteomes" id="UP000005239">
    <property type="component" value="Unassembled WGS sequence"/>
</dbReference>
<protein>
    <submittedName>
        <fullName evidence="1">Uncharacterized protein</fullName>
    </submittedName>
</protein>
<reference evidence="1" key="2">
    <citation type="submission" date="2022-06" db="UniProtKB">
        <authorList>
            <consortium name="EnsemblMetazoa"/>
        </authorList>
    </citation>
    <scope>IDENTIFICATION</scope>
    <source>
        <strain evidence="1">PS312</strain>
    </source>
</reference>
<sequence length="194" mass="21804">MGPLLTAAIFFALGFGSATIIGIIIAIKEEQAVSPHDIERCFPAIEGVVSVNVQADGWPDARCASDCTDSDKIPECFCFVLILLDLKEAVKFPMVDPFMGGKSHHELKFRRFRQDPIKRLHIRTVEGTASFAMNPFNADLISENKLCETIVRHNGQTIDRCTTVTLHKLKERGLKARSCAKRDWLKMWDIDDLE</sequence>
<accession>A0A8R1U8B0</accession>
<evidence type="ECO:0000313" key="1">
    <source>
        <dbReference type="EnsemblMetazoa" id="PPA09237.1"/>
    </source>
</evidence>
<reference evidence="2" key="1">
    <citation type="journal article" date="2008" name="Nat. Genet.">
        <title>The Pristionchus pacificus genome provides a unique perspective on nematode lifestyle and parasitism.</title>
        <authorList>
            <person name="Dieterich C."/>
            <person name="Clifton S.W."/>
            <person name="Schuster L.N."/>
            <person name="Chinwalla A."/>
            <person name="Delehaunty K."/>
            <person name="Dinkelacker I."/>
            <person name="Fulton L."/>
            <person name="Fulton R."/>
            <person name="Godfrey J."/>
            <person name="Minx P."/>
            <person name="Mitreva M."/>
            <person name="Roeseler W."/>
            <person name="Tian H."/>
            <person name="Witte H."/>
            <person name="Yang S.P."/>
            <person name="Wilson R.K."/>
            <person name="Sommer R.J."/>
        </authorList>
    </citation>
    <scope>NUCLEOTIDE SEQUENCE [LARGE SCALE GENOMIC DNA]</scope>
    <source>
        <strain evidence="2">PS312</strain>
    </source>
</reference>
<gene>
    <name evidence="1" type="primary">WBGene00098791</name>
</gene>
<dbReference type="EnsemblMetazoa" id="PPA09237.1">
    <property type="protein sequence ID" value="PPA09237.1"/>
    <property type="gene ID" value="WBGene00098791"/>
</dbReference>
<keyword evidence="2" id="KW-1185">Reference proteome</keyword>
<organism evidence="1 2">
    <name type="scientific">Pristionchus pacificus</name>
    <name type="common">Parasitic nematode worm</name>
    <dbReference type="NCBI Taxonomy" id="54126"/>
    <lineage>
        <taxon>Eukaryota</taxon>
        <taxon>Metazoa</taxon>
        <taxon>Ecdysozoa</taxon>
        <taxon>Nematoda</taxon>
        <taxon>Chromadorea</taxon>
        <taxon>Rhabditida</taxon>
        <taxon>Rhabditina</taxon>
        <taxon>Diplogasteromorpha</taxon>
        <taxon>Diplogasteroidea</taxon>
        <taxon>Neodiplogasteridae</taxon>
        <taxon>Pristionchus</taxon>
    </lineage>
</organism>
<proteinExistence type="predicted"/>
<name>A0A2A6BJQ6_PRIPA</name>
<dbReference type="AlphaFoldDB" id="A0A2A6BJQ6"/>
<evidence type="ECO:0000313" key="2">
    <source>
        <dbReference type="Proteomes" id="UP000005239"/>
    </source>
</evidence>